<evidence type="ECO:0000313" key="2">
    <source>
        <dbReference type="EMBL" id="ROO28060.1"/>
    </source>
</evidence>
<dbReference type="Gene3D" id="3.40.190.150">
    <property type="entry name" value="Bordetella uptake gene, domain 1"/>
    <property type="match status" value="1"/>
</dbReference>
<dbReference type="SUPFAM" id="SSF53850">
    <property type="entry name" value="Periplasmic binding protein-like II"/>
    <property type="match status" value="1"/>
</dbReference>
<gene>
    <name evidence="2" type="ORF">SAJA_08255</name>
</gene>
<dbReference type="InterPro" id="IPR005064">
    <property type="entry name" value="BUG"/>
</dbReference>
<dbReference type="OrthoDB" id="9780943at2"/>
<dbReference type="PIRSF" id="PIRSF017082">
    <property type="entry name" value="YflP"/>
    <property type="match status" value="1"/>
</dbReference>
<sequence>MQEPARRGAARWWRVASIALVAIALIGCQKQVAGDHPECIAPAKPGGGYDLTCRLLANGLQKTGLMTTPMIVSYMPGGIGAVAYNHVNATRDHDGDLVVAASTGAAVNLALGKFGSYDADAVRWLGAFAADYGVLVVAADSPYKTLSDLVAALKKDPGSVVAGAGGSIGSQDWMKIALVAKRAAGVAPKDLRFVSYEGGGEAMGSLLGHHIDVFTGDASEMAGHIGSGKIRVLAILADQRLGGVYSDIPTAKEQGYDIEWPTWRGFYMGPNVTDANYETWVARLKKLAATDQFKTMRTKQGLFPEARFGADFDDYVVNQAHEFEALARQVGLK</sequence>
<keyword evidence="3" id="KW-1185">Reference proteome</keyword>
<name>A0A423PR42_9GAMM</name>
<comment type="similarity">
    <text evidence="1">Belongs to the UPF0065 (bug) family.</text>
</comment>
<dbReference type="InterPro" id="IPR042100">
    <property type="entry name" value="Bug_dom1"/>
</dbReference>
<dbReference type="Gene3D" id="3.40.190.10">
    <property type="entry name" value="Periplasmic binding protein-like II"/>
    <property type="match status" value="1"/>
</dbReference>
<dbReference type="Pfam" id="PF03401">
    <property type="entry name" value="TctC"/>
    <property type="match status" value="1"/>
</dbReference>
<dbReference type="InParanoid" id="A0A423PR42"/>
<evidence type="ECO:0000313" key="3">
    <source>
        <dbReference type="Proteomes" id="UP000285310"/>
    </source>
</evidence>
<dbReference type="EMBL" id="AYKG01000023">
    <property type="protein sequence ID" value="ROO28060.1"/>
    <property type="molecule type" value="Genomic_DNA"/>
</dbReference>
<dbReference type="PANTHER" id="PTHR42928">
    <property type="entry name" value="TRICARBOXYLATE-BINDING PROTEIN"/>
    <property type="match status" value="1"/>
</dbReference>
<proteinExistence type="inferred from homology"/>
<comment type="caution">
    <text evidence="2">The sequence shown here is derived from an EMBL/GenBank/DDBJ whole genome shotgun (WGS) entry which is preliminary data.</text>
</comment>
<organism evidence="2 3">
    <name type="scientific">Salinisphaera japonica YTM-1</name>
    <dbReference type="NCBI Taxonomy" id="1209778"/>
    <lineage>
        <taxon>Bacteria</taxon>
        <taxon>Pseudomonadati</taxon>
        <taxon>Pseudomonadota</taxon>
        <taxon>Gammaproteobacteria</taxon>
        <taxon>Salinisphaerales</taxon>
        <taxon>Salinisphaeraceae</taxon>
        <taxon>Salinisphaera</taxon>
    </lineage>
</organism>
<protein>
    <submittedName>
        <fullName evidence="2">C4-dicarboxylate ABC transporter substrate-binding protein</fullName>
    </submittedName>
</protein>
<dbReference type="RefSeq" id="WP_123658169.1">
    <property type="nucleotide sequence ID" value="NZ_AYKG01000023.1"/>
</dbReference>
<evidence type="ECO:0000256" key="1">
    <source>
        <dbReference type="ARBA" id="ARBA00006987"/>
    </source>
</evidence>
<reference evidence="2 3" key="1">
    <citation type="submission" date="2013-10" db="EMBL/GenBank/DDBJ databases">
        <title>Salinisphaera japonica YTM-1 Genome Sequencing.</title>
        <authorList>
            <person name="Lai Q."/>
            <person name="Li C."/>
            <person name="Shao Z."/>
        </authorList>
    </citation>
    <scope>NUCLEOTIDE SEQUENCE [LARGE SCALE GENOMIC DNA]</scope>
    <source>
        <strain evidence="2 3">YTM-1</strain>
    </source>
</reference>
<dbReference type="CDD" id="cd07012">
    <property type="entry name" value="PBP2_Bug_TTT"/>
    <property type="match status" value="1"/>
</dbReference>
<dbReference type="AlphaFoldDB" id="A0A423PR42"/>
<dbReference type="PANTHER" id="PTHR42928:SF3">
    <property type="entry name" value="UPF0065 PROTEIN YFLP"/>
    <property type="match status" value="1"/>
</dbReference>
<accession>A0A423PR42</accession>
<dbReference type="PROSITE" id="PS51257">
    <property type="entry name" value="PROKAR_LIPOPROTEIN"/>
    <property type="match status" value="1"/>
</dbReference>
<dbReference type="Proteomes" id="UP000285310">
    <property type="component" value="Unassembled WGS sequence"/>
</dbReference>